<accession>A0AA37TTM9</accession>
<dbReference type="Gene3D" id="3.40.50.300">
    <property type="entry name" value="P-loop containing nucleotide triphosphate hydrolases"/>
    <property type="match status" value="1"/>
</dbReference>
<dbReference type="InterPro" id="IPR055199">
    <property type="entry name" value="Hda_lid"/>
</dbReference>
<dbReference type="Gene3D" id="1.10.8.60">
    <property type="match status" value="1"/>
</dbReference>
<organism evidence="3 4">
    <name type="scientific">Paraferrimonas haliotis</name>
    <dbReference type="NCBI Taxonomy" id="2013866"/>
    <lineage>
        <taxon>Bacteria</taxon>
        <taxon>Pseudomonadati</taxon>
        <taxon>Pseudomonadota</taxon>
        <taxon>Gammaproteobacteria</taxon>
        <taxon>Alteromonadales</taxon>
        <taxon>Ferrimonadaceae</taxon>
        <taxon>Paraferrimonas</taxon>
    </lineage>
</organism>
<dbReference type="Pfam" id="PF22688">
    <property type="entry name" value="Hda_lid"/>
    <property type="match status" value="1"/>
</dbReference>
<dbReference type="NCBIfam" id="TIGR03420">
    <property type="entry name" value="DnaA_homol_Hda"/>
    <property type="match status" value="1"/>
</dbReference>
<dbReference type="EMBL" id="BSPO01000003">
    <property type="protein sequence ID" value="GLS84267.1"/>
    <property type="molecule type" value="Genomic_DNA"/>
</dbReference>
<proteinExistence type="predicted"/>
<sequence length="234" mass="26332">MSNSSPIQLSLPVHLPDDETFASFHSVENDELIHQLRQMAMGLGEKNVYLWGEPNCGRTHLIHAACAAANDAQRRSFYVPLAIHSSLSPAVFEGLEQFDLVCLDDIHSICGNPLWEEAVFDLFNRIREQQATLLVSANCSAKALPLTLPDLMSRMQWGLSYQLHPLDDTQKLAALAARAEQRGLTLPDDVGRFLLNRLNRDMRTLFDVLDKLDKASMVHKRKLTIPFIKETLSL</sequence>
<feature type="domain" description="Chromosomal replication initiator protein DnaA ATPAse" evidence="1">
    <location>
        <begin position="46"/>
        <end position="160"/>
    </location>
</feature>
<dbReference type="AlphaFoldDB" id="A0AA37TTM9"/>
<evidence type="ECO:0000313" key="3">
    <source>
        <dbReference type="EMBL" id="GLS84267.1"/>
    </source>
</evidence>
<evidence type="ECO:0000259" key="1">
    <source>
        <dbReference type="Pfam" id="PF00308"/>
    </source>
</evidence>
<comment type="caution">
    <text evidence="3">The sequence shown here is derived from an EMBL/GenBank/DDBJ whole genome shotgun (WGS) entry which is preliminary data.</text>
</comment>
<dbReference type="SUPFAM" id="SSF52540">
    <property type="entry name" value="P-loop containing nucleoside triphosphate hydrolases"/>
    <property type="match status" value="1"/>
</dbReference>
<dbReference type="NCBIfam" id="NF005982">
    <property type="entry name" value="PRK08084.1"/>
    <property type="match status" value="1"/>
</dbReference>
<dbReference type="RefSeq" id="WP_095498245.1">
    <property type="nucleotide sequence ID" value="NZ_BSPO01000003.1"/>
</dbReference>
<dbReference type="GO" id="GO:0032297">
    <property type="term" value="P:negative regulation of DNA-templated DNA replication initiation"/>
    <property type="evidence" value="ECO:0007669"/>
    <property type="project" value="InterPro"/>
</dbReference>
<feature type="domain" description="Hda lid" evidence="2">
    <location>
        <begin position="168"/>
        <end position="232"/>
    </location>
</feature>
<evidence type="ECO:0000313" key="4">
    <source>
        <dbReference type="Proteomes" id="UP001157439"/>
    </source>
</evidence>
<dbReference type="PANTHER" id="PTHR30050:SF5">
    <property type="entry name" value="DNAA REGULATORY INACTIVATOR HDA"/>
    <property type="match status" value="1"/>
</dbReference>
<protein>
    <submittedName>
        <fullName evidence="3">DnaA regulatory inactivator Hda</fullName>
    </submittedName>
</protein>
<dbReference type="InterPro" id="IPR013317">
    <property type="entry name" value="DnaA_dom"/>
</dbReference>
<dbReference type="GO" id="GO:0006270">
    <property type="term" value="P:DNA replication initiation"/>
    <property type="evidence" value="ECO:0007669"/>
    <property type="project" value="TreeGrafter"/>
</dbReference>
<gene>
    <name evidence="3" type="primary">hda</name>
    <name evidence="3" type="ORF">GCM10007894_22440</name>
</gene>
<evidence type="ECO:0000259" key="2">
    <source>
        <dbReference type="Pfam" id="PF22688"/>
    </source>
</evidence>
<keyword evidence="4" id="KW-1185">Reference proteome</keyword>
<dbReference type="InterPro" id="IPR017788">
    <property type="entry name" value="Hda"/>
</dbReference>
<name>A0AA37TTM9_9GAMM</name>
<dbReference type="Proteomes" id="UP001157439">
    <property type="component" value="Unassembled WGS sequence"/>
</dbReference>
<dbReference type="PANTHER" id="PTHR30050">
    <property type="entry name" value="CHROMOSOMAL REPLICATION INITIATOR PROTEIN DNAA"/>
    <property type="match status" value="1"/>
</dbReference>
<dbReference type="Pfam" id="PF00308">
    <property type="entry name" value="Bac_DnaA"/>
    <property type="match status" value="1"/>
</dbReference>
<dbReference type="InterPro" id="IPR027417">
    <property type="entry name" value="P-loop_NTPase"/>
</dbReference>
<reference evidence="3 4" key="1">
    <citation type="journal article" date="2014" name="Int. J. Syst. Evol. Microbiol.">
        <title>Complete genome sequence of Corynebacterium casei LMG S-19264T (=DSM 44701T), isolated from a smear-ripened cheese.</title>
        <authorList>
            <consortium name="US DOE Joint Genome Institute (JGI-PGF)"/>
            <person name="Walter F."/>
            <person name="Albersmeier A."/>
            <person name="Kalinowski J."/>
            <person name="Ruckert C."/>
        </authorList>
    </citation>
    <scope>NUCLEOTIDE SEQUENCE [LARGE SCALE GENOMIC DNA]</scope>
    <source>
        <strain evidence="3 4">NBRC 112785</strain>
    </source>
</reference>